<dbReference type="HOGENOM" id="CLU_3085168_0_0_9"/>
<organism evidence="1 2">
    <name type="scientific">Streptococcus equinus ATCC 700338</name>
    <dbReference type="NCBI Taxonomy" id="864569"/>
    <lineage>
        <taxon>Bacteria</taxon>
        <taxon>Bacillati</taxon>
        <taxon>Bacillota</taxon>
        <taxon>Bacilli</taxon>
        <taxon>Lactobacillales</taxon>
        <taxon>Streptococcaceae</taxon>
        <taxon>Streptococcus</taxon>
    </lineage>
</organism>
<reference evidence="1 2" key="1">
    <citation type="submission" date="2010-07" db="EMBL/GenBank/DDBJ databases">
        <authorList>
            <person name="Muzny D."/>
            <person name="Qin X."/>
            <person name="Deng J."/>
            <person name="Jiang H."/>
            <person name="Liu Y."/>
            <person name="Qu J."/>
            <person name="Song X.-Z."/>
            <person name="Zhang L."/>
            <person name="Thornton R."/>
            <person name="Coyle M."/>
            <person name="Francisco L."/>
            <person name="Jackson L."/>
            <person name="Javaid M."/>
            <person name="Korchina V."/>
            <person name="Kovar C."/>
            <person name="Mata R."/>
            <person name="Mathew T."/>
            <person name="Ngo R."/>
            <person name="Nguyen L."/>
            <person name="Nguyen N."/>
            <person name="Okwuonu G."/>
            <person name="Ongeri F."/>
            <person name="Pham C."/>
            <person name="Simmons D."/>
            <person name="Wilczek-Boney K."/>
            <person name="Hale W."/>
            <person name="Jakkamsetti A."/>
            <person name="Pham P."/>
            <person name="Ruth R."/>
            <person name="San Lucas F."/>
            <person name="Warren J."/>
            <person name="Zhang J."/>
            <person name="Zhao Z."/>
            <person name="Zhou C."/>
            <person name="Zhu D."/>
            <person name="Lee S."/>
            <person name="Bess C."/>
            <person name="Blankenburg K."/>
            <person name="Forbes L."/>
            <person name="Fu Q."/>
            <person name="Gubbala S."/>
            <person name="Hirani K."/>
            <person name="Jayaseelan J.C."/>
            <person name="Lara F."/>
            <person name="Munidasa M."/>
            <person name="Palculict T."/>
            <person name="Patil S."/>
            <person name="Pu L.-L."/>
            <person name="Saada N."/>
            <person name="Tang L."/>
            <person name="Weissenberger G."/>
            <person name="Zhu Y."/>
            <person name="Hemphill L."/>
            <person name="Shang Y."/>
            <person name="Youmans B."/>
            <person name="Ayvaz T."/>
            <person name="Ross M."/>
            <person name="Santibanez J."/>
            <person name="Aqrawi P."/>
            <person name="Gross S."/>
            <person name="Joshi V."/>
            <person name="Fowler G."/>
            <person name="Nazareth L."/>
            <person name="Reid J."/>
            <person name="Worley K."/>
            <person name="Petrosino J."/>
            <person name="Highlander S."/>
            <person name="Gibbs R."/>
        </authorList>
    </citation>
    <scope>NUCLEOTIDE SEQUENCE [LARGE SCALE GENOMIC DNA]</scope>
    <source>
        <strain evidence="1 2">ATCC 700338</strain>
    </source>
</reference>
<dbReference type="EMBL" id="AEEL01000028">
    <property type="protein sequence ID" value="EFM26448.1"/>
    <property type="molecule type" value="Genomic_DNA"/>
</dbReference>
<keyword evidence="2" id="KW-1185">Reference proteome</keyword>
<evidence type="ECO:0000313" key="1">
    <source>
        <dbReference type="EMBL" id="EFM26448.1"/>
    </source>
</evidence>
<gene>
    <name evidence="1" type="ORF">HMPREF9319_1951</name>
</gene>
<dbReference type="Proteomes" id="UP000004290">
    <property type="component" value="Unassembled WGS sequence"/>
</dbReference>
<dbReference type="AlphaFoldDB" id="E0PGP7"/>
<dbReference type="RefSeq" id="WP_003066790.1">
    <property type="nucleotide sequence ID" value="NZ_GL397128.1"/>
</dbReference>
<accession>E0PGP7</accession>
<comment type="caution">
    <text evidence="1">The sequence shown here is derived from an EMBL/GenBank/DDBJ whole genome shotgun (WGS) entry which is preliminary data.</text>
</comment>
<name>E0PGP7_STREI</name>
<protein>
    <submittedName>
        <fullName evidence="1">Uncharacterized protein</fullName>
    </submittedName>
</protein>
<evidence type="ECO:0000313" key="2">
    <source>
        <dbReference type="Proteomes" id="UP000004290"/>
    </source>
</evidence>
<sequence>MRSIEVPSDDLIYFVSNGRINKVVRPLFGSVLIEYKNGEPFNVAATDKLKIK</sequence>
<proteinExistence type="predicted"/>